<dbReference type="RefSeq" id="WP_062900497.1">
    <property type="nucleotide sequence ID" value="NZ_CP013342.1"/>
</dbReference>
<dbReference type="EMBL" id="CP013342">
    <property type="protein sequence ID" value="AMU93291.1"/>
    <property type="molecule type" value="Genomic_DNA"/>
</dbReference>
<evidence type="ECO:0000256" key="2">
    <source>
        <dbReference type="ARBA" id="ARBA00023125"/>
    </source>
</evidence>
<dbReference type="InterPro" id="IPR036390">
    <property type="entry name" value="WH_DNA-bd_sf"/>
</dbReference>
<dbReference type="InterPro" id="IPR000595">
    <property type="entry name" value="cNMP-bd_dom"/>
</dbReference>
<dbReference type="InterPro" id="IPR050397">
    <property type="entry name" value="Env_Response_Regulators"/>
</dbReference>
<reference evidence="6" key="1">
    <citation type="submission" date="2015-11" db="EMBL/GenBank/DDBJ databases">
        <title>Complete genome sequence of a polyethylene glycol-degrading strain Sphingopyxis terrae strain 203-1 (NBRC 15098).</title>
        <authorList>
            <person name="Yoshiyuki O."/>
            <person name="Shouta N."/>
            <person name="Nagata Y."/>
            <person name="Numata M."/>
            <person name="Tsuchikane K."/>
            <person name="Hosoyama A."/>
            <person name="Yamazoe A."/>
            <person name="Tsuda M."/>
            <person name="Fujita N."/>
            <person name="Kawai F."/>
        </authorList>
    </citation>
    <scope>NUCLEOTIDE SEQUENCE [LARGE SCALE GENOMIC DNA]</scope>
    <source>
        <strain evidence="6">203-1</strain>
    </source>
</reference>
<proteinExistence type="predicted"/>
<dbReference type="GO" id="GO:0005829">
    <property type="term" value="C:cytosol"/>
    <property type="evidence" value="ECO:0007669"/>
    <property type="project" value="TreeGrafter"/>
</dbReference>
<dbReference type="SUPFAM" id="SSF51206">
    <property type="entry name" value="cAMP-binding domain-like"/>
    <property type="match status" value="1"/>
</dbReference>
<dbReference type="Pfam" id="PF13545">
    <property type="entry name" value="HTH_Crp_2"/>
    <property type="match status" value="1"/>
</dbReference>
<evidence type="ECO:0000259" key="4">
    <source>
        <dbReference type="PROSITE" id="PS51063"/>
    </source>
</evidence>
<dbReference type="InterPro" id="IPR014710">
    <property type="entry name" value="RmlC-like_jellyroll"/>
</dbReference>
<dbReference type="Pfam" id="PF00027">
    <property type="entry name" value="cNMP_binding"/>
    <property type="match status" value="1"/>
</dbReference>
<organism evidence="5 6">
    <name type="scientific">Sphingopyxis terrae subsp. terrae NBRC 15098</name>
    <dbReference type="NCBI Taxonomy" id="1219058"/>
    <lineage>
        <taxon>Bacteria</taxon>
        <taxon>Pseudomonadati</taxon>
        <taxon>Pseudomonadota</taxon>
        <taxon>Alphaproteobacteria</taxon>
        <taxon>Sphingomonadales</taxon>
        <taxon>Sphingomonadaceae</taxon>
        <taxon>Sphingopyxis</taxon>
    </lineage>
</organism>
<dbReference type="GO" id="GO:0003677">
    <property type="term" value="F:DNA binding"/>
    <property type="evidence" value="ECO:0007669"/>
    <property type="project" value="UniProtKB-KW"/>
</dbReference>
<dbReference type="PROSITE" id="PS51063">
    <property type="entry name" value="HTH_CRP_2"/>
    <property type="match status" value="1"/>
</dbReference>
<dbReference type="GO" id="GO:0003700">
    <property type="term" value="F:DNA-binding transcription factor activity"/>
    <property type="evidence" value="ECO:0007669"/>
    <property type="project" value="TreeGrafter"/>
</dbReference>
<dbReference type="InterPro" id="IPR018490">
    <property type="entry name" value="cNMP-bd_dom_sf"/>
</dbReference>
<dbReference type="KEGG" id="ster:AOA14_01585"/>
<dbReference type="PANTHER" id="PTHR24567">
    <property type="entry name" value="CRP FAMILY TRANSCRIPTIONAL REGULATORY PROTEIN"/>
    <property type="match status" value="1"/>
</dbReference>
<keyword evidence="1" id="KW-0805">Transcription regulation</keyword>
<dbReference type="Gene3D" id="1.10.10.10">
    <property type="entry name" value="Winged helix-like DNA-binding domain superfamily/Winged helix DNA-binding domain"/>
    <property type="match status" value="1"/>
</dbReference>
<reference evidence="5 6" key="2">
    <citation type="journal article" date="2016" name="Genome Announc.">
        <title>Complete Genome Sequence of Sphingopyxis terrae Strain 203-1 (NBRC 111660), a Polyethylene Glycol Degrader.</title>
        <authorList>
            <person name="Ohtsubo Y."/>
            <person name="Nonoyama S."/>
            <person name="Nagata Y."/>
            <person name="Numata M."/>
            <person name="Tsuchikane K."/>
            <person name="Hosoyama A."/>
            <person name="Yamazoe A."/>
            <person name="Tsuda M."/>
            <person name="Fujita N."/>
            <person name="Kawai F."/>
        </authorList>
    </citation>
    <scope>NUCLEOTIDE SEQUENCE [LARGE SCALE GENOMIC DNA]</scope>
    <source>
        <strain evidence="5 6">203-1</strain>
    </source>
</reference>
<sequence>MFDRDKAPPGMGVFLAKLLSHSLLSTEDQAAIAALPHRTRHLEPNDYILREGERSDICPVLRSGFAYRQKTTLDGGREIVAIKIPGDPLDFQSMYLRTVDHNLQALTAVELTVIMISDFERLVQARPAIARAVMVDILIEASIGRKWLLNNGRRNALARLAHLLCELHFRLDDTHWGGLDVRKMPLTQEQLADVLGLTPVHVNRTLKALERSGSIVREGRGIRIADLDALIAVADFSDLYLHRDQS</sequence>
<dbReference type="Proteomes" id="UP000076234">
    <property type="component" value="Chromosome"/>
</dbReference>
<dbReference type="SUPFAM" id="SSF46785">
    <property type="entry name" value="Winged helix' DNA-binding domain"/>
    <property type="match status" value="1"/>
</dbReference>
<evidence type="ECO:0000256" key="1">
    <source>
        <dbReference type="ARBA" id="ARBA00023015"/>
    </source>
</evidence>
<dbReference type="CDD" id="cd00038">
    <property type="entry name" value="CAP_ED"/>
    <property type="match status" value="1"/>
</dbReference>
<protein>
    <recommendedName>
        <fullName evidence="4">HTH crp-type domain-containing protein</fullName>
    </recommendedName>
</protein>
<evidence type="ECO:0000313" key="5">
    <source>
        <dbReference type="EMBL" id="AMU93291.1"/>
    </source>
</evidence>
<name>A0A142VU85_9SPHN</name>
<feature type="domain" description="HTH crp-type" evidence="4">
    <location>
        <begin position="154"/>
        <end position="228"/>
    </location>
</feature>
<dbReference type="SMART" id="SM00419">
    <property type="entry name" value="HTH_CRP"/>
    <property type="match status" value="1"/>
</dbReference>
<keyword evidence="3" id="KW-0804">Transcription</keyword>
<gene>
    <name evidence="5" type="ORF">AOA14_01585</name>
</gene>
<evidence type="ECO:0000256" key="3">
    <source>
        <dbReference type="ARBA" id="ARBA00023163"/>
    </source>
</evidence>
<dbReference type="AlphaFoldDB" id="A0A142VU85"/>
<dbReference type="InterPro" id="IPR036388">
    <property type="entry name" value="WH-like_DNA-bd_sf"/>
</dbReference>
<keyword evidence="2" id="KW-0238">DNA-binding</keyword>
<accession>A0A142VU85</accession>
<evidence type="ECO:0000313" key="6">
    <source>
        <dbReference type="Proteomes" id="UP000076234"/>
    </source>
</evidence>
<dbReference type="STRING" id="1219058.AOA14_01585"/>
<dbReference type="PANTHER" id="PTHR24567:SF68">
    <property type="entry name" value="DNA-BINDING TRANSCRIPTIONAL DUAL REGULATOR CRP"/>
    <property type="match status" value="1"/>
</dbReference>
<dbReference type="Gene3D" id="2.60.120.10">
    <property type="entry name" value="Jelly Rolls"/>
    <property type="match status" value="1"/>
</dbReference>
<dbReference type="InterPro" id="IPR012318">
    <property type="entry name" value="HTH_CRP"/>
</dbReference>